<comment type="caution">
    <text evidence="1">The sequence shown here is derived from an EMBL/GenBank/DDBJ whole genome shotgun (WGS) entry which is preliminary data.</text>
</comment>
<sequence length="270" mass="31210">MLKVAVAFFGIPRNSDICFPSIERNVLAQLPANSQVAQFYHLYKIDEIQNPRSGEAGQLSPDNYAVFQSMEGVLETTDGVLERWDFERIKAQGDTWGDQHASIRNLIYQLHSLRCVTQRVARFAPDFVVFVRPDNFYHTPLPGYVFGRPRGRRANVYIPDWQWWGGLNDRFAICGQDVYEAYGNRIEHIFRFCEATGRKLHSERLLKFVLQQAGAKVCTMPTTASRVRIHGGFAQESFSPKRGMGKRENRYFHFFARARTWVDKQLPPEN</sequence>
<keyword evidence="2" id="KW-1185">Reference proteome</keyword>
<gene>
    <name evidence="1" type="ORF">HAQ05_00980</name>
</gene>
<name>A0ABR7YVR1_9PSED</name>
<dbReference type="RefSeq" id="WP_190416707.1">
    <property type="nucleotide sequence ID" value="NZ_JAAOCA010000001.1"/>
</dbReference>
<organism evidence="1 2">
    <name type="scientific">Pseudomonas typographi</name>
    <dbReference type="NCBI Taxonomy" id="2715964"/>
    <lineage>
        <taxon>Bacteria</taxon>
        <taxon>Pseudomonadati</taxon>
        <taxon>Pseudomonadota</taxon>
        <taxon>Gammaproteobacteria</taxon>
        <taxon>Pseudomonadales</taxon>
        <taxon>Pseudomonadaceae</taxon>
        <taxon>Pseudomonas</taxon>
    </lineage>
</organism>
<evidence type="ECO:0000313" key="1">
    <source>
        <dbReference type="EMBL" id="MBD1597287.1"/>
    </source>
</evidence>
<dbReference type="Proteomes" id="UP000805841">
    <property type="component" value="Unassembled WGS sequence"/>
</dbReference>
<accession>A0ABR7YVR1</accession>
<reference evidence="1 2" key="1">
    <citation type="journal article" date="2020" name="Insects">
        <title>Bacteria Belonging to Pseudomonas typographi sp. nov. from the Bark Beetle Ips typographus Have Genomic Potential to Aid in the Host Ecology.</title>
        <authorList>
            <person name="Peral-Aranega E."/>
            <person name="Saati-Santamaria Z."/>
            <person name="Kolarik M."/>
            <person name="Rivas R."/>
            <person name="Garcia-Fraile P."/>
        </authorList>
    </citation>
    <scope>NUCLEOTIDE SEQUENCE [LARGE SCALE GENOMIC DNA]</scope>
    <source>
        <strain evidence="1 2">CA3A</strain>
    </source>
</reference>
<evidence type="ECO:0000313" key="2">
    <source>
        <dbReference type="Proteomes" id="UP000805841"/>
    </source>
</evidence>
<protein>
    <submittedName>
        <fullName evidence="1">Uncharacterized protein</fullName>
    </submittedName>
</protein>
<dbReference type="EMBL" id="JAAOCA010000001">
    <property type="protein sequence ID" value="MBD1597287.1"/>
    <property type="molecule type" value="Genomic_DNA"/>
</dbReference>
<proteinExistence type="predicted"/>